<dbReference type="CDD" id="cd16917">
    <property type="entry name" value="HATPase_UhpB-NarQ-NarX-like"/>
    <property type="match status" value="1"/>
</dbReference>
<comment type="catalytic activity">
    <reaction evidence="1">
        <text>ATP + protein L-histidine = ADP + protein N-phospho-L-histidine.</text>
        <dbReference type="EC" id="2.7.13.3"/>
    </reaction>
</comment>
<dbReference type="Gene3D" id="1.20.5.1930">
    <property type="match status" value="1"/>
</dbReference>
<dbReference type="AlphaFoldDB" id="A0A087EDT1"/>
<evidence type="ECO:0000256" key="3">
    <source>
        <dbReference type="ARBA" id="ARBA00022553"/>
    </source>
</evidence>
<dbReference type="eggNOG" id="COG4585">
    <property type="taxonomic scope" value="Bacteria"/>
</dbReference>
<feature type="transmembrane region" description="Helical" evidence="9">
    <location>
        <begin position="63"/>
        <end position="86"/>
    </location>
</feature>
<evidence type="ECO:0000256" key="9">
    <source>
        <dbReference type="SAM" id="Phobius"/>
    </source>
</evidence>
<feature type="transmembrane region" description="Helical" evidence="9">
    <location>
        <begin position="33"/>
        <end position="51"/>
    </location>
</feature>
<comment type="caution">
    <text evidence="11">The sequence shown here is derived from an EMBL/GenBank/DDBJ whole genome shotgun (WGS) entry which is preliminary data.</text>
</comment>
<feature type="domain" description="Signal transduction histidine kinase subgroup 3 dimerisation and phosphoacceptor" evidence="10">
    <location>
        <begin position="240"/>
        <end position="304"/>
    </location>
</feature>
<dbReference type="InterPro" id="IPR011712">
    <property type="entry name" value="Sig_transdc_His_kin_sub3_dim/P"/>
</dbReference>
<dbReference type="PANTHER" id="PTHR24421">
    <property type="entry name" value="NITRATE/NITRITE SENSOR PROTEIN NARX-RELATED"/>
    <property type="match status" value="1"/>
</dbReference>
<keyword evidence="12" id="KW-1185">Reference proteome</keyword>
<dbReference type="InterPro" id="IPR036890">
    <property type="entry name" value="HATPase_C_sf"/>
</dbReference>
<evidence type="ECO:0000256" key="8">
    <source>
        <dbReference type="ARBA" id="ARBA00023012"/>
    </source>
</evidence>
<dbReference type="PANTHER" id="PTHR24421:SF10">
    <property type="entry name" value="NITRATE_NITRITE SENSOR PROTEIN NARQ"/>
    <property type="match status" value="1"/>
</dbReference>
<dbReference type="EMBL" id="JGZU01000011">
    <property type="protein sequence ID" value="KFJ05932.1"/>
    <property type="molecule type" value="Genomic_DNA"/>
</dbReference>
<dbReference type="OrthoDB" id="227596at2"/>
<dbReference type="InterPro" id="IPR050482">
    <property type="entry name" value="Sensor_HK_TwoCompSys"/>
</dbReference>
<keyword evidence="9" id="KW-1133">Transmembrane helix</keyword>
<dbReference type="GO" id="GO:0005524">
    <property type="term" value="F:ATP binding"/>
    <property type="evidence" value="ECO:0007669"/>
    <property type="project" value="UniProtKB-KW"/>
</dbReference>
<accession>A0A087EDT1</accession>
<dbReference type="RefSeq" id="WP_051264331.1">
    <property type="nucleotide sequence ID" value="NZ_JGZU01000011.1"/>
</dbReference>
<feature type="transmembrane region" description="Helical" evidence="9">
    <location>
        <begin position="177"/>
        <end position="198"/>
    </location>
</feature>
<proteinExistence type="predicted"/>
<evidence type="ECO:0000256" key="6">
    <source>
        <dbReference type="ARBA" id="ARBA00022777"/>
    </source>
</evidence>
<keyword evidence="6 11" id="KW-0418">Kinase</keyword>
<name>A0A087EDT1_9BIFI</name>
<protein>
    <recommendedName>
        <fullName evidence="2">histidine kinase</fullName>
        <ecNumber evidence="2">2.7.13.3</ecNumber>
    </recommendedName>
</protein>
<evidence type="ECO:0000259" key="10">
    <source>
        <dbReference type="Pfam" id="PF07730"/>
    </source>
</evidence>
<dbReference type="Proteomes" id="UP000029080">
    <property type="component" value="Unassembled WGS sequence"/>
</dbReference>
<dbReference type="Gene3D" id="3.30.565.10">
    <property type="entry name" value="Histidine kinase-like ATPase, C-terminal domain"/>
    <property type="match status" value="1"/>
</dbReference>
<dbReference type="Pfam" id="PF07730">
    <property type="entry name" value="HisKA_3"/>
    <property type="match status" value="1"/>
</dbReference>
<reference evidence="11 12" key="1">
    <citation type="submission" date="2014-03" db="EMBL/GenBank/DDBJ databases">
        <title>Genomics of Bifidobacteria.</title>
        <authorList>
            <person name="Ventura M."/>
            <person name="Milani C."/>
            <person name="Lugli G.A."/>
        </authorList>
    </citation>
    <scope>NUCLEOTIDE SEQUENCE [LARGE SCALE GENOMIC DNA]</scope>
    <source>
        <strain evidence="11 12">JCM 13495</strain>
    </source>
</reference>
<evidence type="ECO:0000313" key="12">
    <source>
        <dbReference type="Proteomes" id="UP000029080"/>
    </source>
</evidence>
<evidence type="ECO:0000256" key="2">
    <source>
        <dbReference type="ARBA" id="ARBA00012438"/>
    </source>
</evidence>
<keyword evidence="7" id="KW-0067">ATP-binding</keyword>
<keyword evidence="3" id="KW-0597">Phosphoprotein</keyword>
<dbReference type="EC" id="2.7.13.3" evidence="2"/>
<keyword evidence="9" id="KW-0812">Transmembrane</keyword>
<keyword evidence="5" id="KW-0547">Nucleotide-binding</keyword>
<organism evidence="11 12">
    <name type="scientific">Bifidobacterium tsurumiense</name>
    <dbReference type="NCBI Taxonomy" id="356829"/>
    <lineage>
        <taxon>Bacteria</taxon>
        <taxon>Bacillati</taxon>
        <taxon>Actinomycetota</taxon>
        <taxon>Actinomycetes</taxon>
        <taxon>Bifidobacteriales</taxon>
        <taxon>Bifidobacteriaceae</taxon>
        <taxon>Bifidobacterium</taxon>
    </lineage>
</organism>
<keyword evidence="4 11" id="KW-0808">Transferase</keyword>
<gene>
    <name evidence="11" type="ORF">BITS_1072</name>
</gene>
<evidence type="ECO:0000256" key="1">
    <source>
        <dbReference type="ARBA" id="ARBA00000085"/>
    </source>
</evidence>
<feature type="transmembrane region" description="Helical" evidence="9">
    <location>
        <begin position="135"/>
        <end position="157"/>
    </location>
</feature>
<sequence>MRLYDLGRVGSKILLLAVGCAITTAFHTPEGGLYTGILASMLCATSLSSLVEWRFPASCTRVFVYLLCISSLMWTTLLFTIPVIAIDAGRLAPTPQLWGMKHTDNRYAKRIAEVTVSSDTKPASTKSILHMLKDWAILAAPIVPIAAPLFSQALIQGAGAAFPDFLTTQITWYASEIFVFAILIVIGLGIGIVTNYYAKLWHAFHSETDLRSAERRAAYARISDAEAFRIQAVRSATLSERTRIARDIHDNVGHVLTRAIMQTQAAMTINTVQNDTANEQRLQEIASTLNEAMSTIRASVHDMDDDGTDFTSMITAAAQGLPEQRFTVTLDNGISQAPAAITRCFSAVIREALTNAERHGNASHIRIALRDMPALWQLVIQDNGNASHPSNRQGMATANKRGMGLEDIAQRAQALGGTSLCGFNDTGWRVFVSIPKRAK</sequence>
<evidence type="ECO:0000256" key="7">
    <source>
        <dbReference type="ARBA" id="ARBA00022840"/>
    </source>
</evidence>
<evidence type="ECO:0000256" key="4">
    <source>
        <dbReference type="ARBA" id="ARBA00022679"/>
    </source>
</evidence>
<dbReference type="GO" id="GO:0016020">
    <property type="term" value="C:membrane"/>
    <property type="evidence" value="ECO:0007669"/>
    <property type="project" value="InterPro"/>
</dbReference>
<evidence type="ECO:0000256" key="5">
    <source>
        <dbReference type="ARBA" id="ARBA00022741"/>
    </source>
</evidence>
<keyword evidence="9" id="KW-0472">Membrane</keyword>
<dbReference type="STRING" id="356829.BITS_1072"/>
<dbReference type="GO" id="GO:0046983">
    <property type="term" value="F:protein dimerization activity"/>
    <property type="evidence" value="ECO:0007669"/>
    <property type="project" value="InterPro"/>
</dbReference>
<keyword evidence="8" id="KW-0902">Two-component regulatory system</keyword>
<evidence type="ECO:0000313" key="11">
    <source>
        <dbReference type="EMBL" id="KFJ05932.1"/>
    </source>
</evidence>
<feature type="transmembrane region" description="Helical" evidence="9">
    <location>
        <begin position="6"/>
        <end position="26"/>
    </location>
</feature>
<dbReference type="GO" id="GO:0000155">
    <property type="term" value="F:phosphorelay sensor kinase activity"/>
    <property type="evidence" value="ECO:0007669"/>
    <property type="project" value="InterPro"/>
</dbReference>
<dbReference type="SUPFAM" id="SSF55874">
    <property type="entry name" value="ATPase domain of HSP90 chaperone/DNA topoisomerase II/histidine kinase"/>
    <property type="match status" value="1"/>
</dbReference>